<protein>
    <submittedName>
        <fullName evidence="1">Uncharacterized protein</fullName>
    </submittedName>
</protein>
<dbReference type="Proteomes" id="UP001151081">
    <property type="component" value="Unassembled WGS sequence"/>
</dbReference>
<dbReference type="EMBL" id="JAGTJJ010000074">
    <property type="protein sequence ID" value="MDC3988472.1"/>
    <property type="molecule type" value="Genomic_DNA"/>
</dbReference>
<gene>
    <name evidence="1" type="ORF">KEG57_48850</name>
</gene>
<dbReference type="RefSeq" id="WP_272424482.1">
    <property type="nucleotide sequence ID" value="NZ_JAGTJJ010000074.1"/>
</dbReference>
<sequence length="263" mass="28044">MPHVAPSQDQALCFYRAALTTARMLDHDSDARVLDADADAAWQAYGDDLPAVVRCDLVLRNFAMLYPAAFAPGPVFGLSGWYDDDPWGTGFERPPHKIVEGLFAGRNTPESPADALEQVLHSWGLAVDTRAAEEALRARISPSTHVLVSGGRAAAAVARVFLRGERLSMRSQGILVSADPAARQVLGVTCALGREAGVPLLADLRREPEETPSAWATREKRRLNVARADLLVLSPDASTSERASAQALAAVLGAADVIDIAAD</sequence>
<accession>A0A9X3XDU2</accession>
<evidence type="ECO:0000313" key="1">
    <source>
        <dbReference type="EMBL" id="MDC3988472.1"/>
    </source>
</evidence>
<name>A0A9X3XDU2_9BACT</name>
<comment type="caution">
    <text evidence="1">The sequence shown here is derived from an EMBL/GenBank/DDBJ whole genome shotgun (WGS) entry which is preliminary data.</text>
</comment>
<evidence type="ECO:0000313" key="2">
    <source>
        <dbReference type="Proteomes" id="UP001151081"/>
    </source>
</evidence>
<proteinExistence type="predicted"/>
<keyword evidence="2" id="KW-1185">Reference proteome</keyword>
<dbReference type="AlphaFoldDB" id="A0A9X3XDU2"/>
<reference evidence="1 2" key="1">
    <citation type="submission" date="2021-04" db="EMBL/GenBank/DDBJ databases">
        <title>Genome analysis of Polyangium sp.</title>
        <authorList>
            <person name="Li Y."/>
            <person name="Wang J."/>
        </authorList>
    </citation>
    <scope>NUCLEOTIDE SEQUENCE [LARGE SCALE GENOMIC DNA]</scope>
    <source>
        <strain evidence="1 2">SDU14</strain>
    </source>
</reference>
<organism evidence="1 2">
    <name type="scientific">Polyangium jinanense</name>
    <dbReference type="NCBI Taxonomy" id="2829994"/>
    <lineage>
        <taxon>Bacteria</taxon>
        <taxon>Pseudomonadati</taxon>
        <taxon>Myxococcota</taxon>
        <taxon>Polyangia</taxon>
        <taxon>Polyangiales</taxon>
        <taxon>Polyangiaceae</taxon>
        <taxon>Polyangium</taxon>
    </lineage>
</organism>